<organism evidence="1 2">
    <name type="scientific">Acinetobacter lactucae</name>
    <dbReference type="NCBI Taxonomy" id="1785128"/>
    <lineage>
        <taxon>Bacteria</taxon>
        <taxon>Pseudomonadati</taxon>
        <taxon>Pseudomonadota</taxon>
        <taxon>Gammaproteobacteria</taxon>
        <taxon>Moraxellales</taxon>
        <taxon>Moraxellaceae</taxon>
        <taxon>Acinetobacter</taxon>
        <taxon>Acinetobacter calcoaceticus/baumannii complex</taxon>
    </lineage>
</organism>
<dbReference type="Proteomes" id="UP000276905">
    <property type="component" value="Unassembled WGS sequence"/>
</dbReference>
<gene>
    <name evidence="1" type="ORF">EA756_16420</name>
</gene>
<name>A0A3R9QEE3_9GAMM</name>
<comment type="caution">
    <text evidence="1">The sequence shown here is derived from an EMBL/GenBank/DDBJ whole genome shotgun (WGS) entry which is preliminary data.</text>
</comment>
<sequence length="67" mass="7643">MIKLGLSRLITISSYKLVYAAPSEYLLDKAENLVILKDFIKGILNICKVFRGVEVLKFPKKYHSKNA</sequence>
<protein>
    <submittedName>
        <fullName evidence="1">Uncharacterized protein</fullName>
    </submittedName>
</protein>
<evidence type="ECO:0000313" key="1">
    <source>
        <dbReference type="EMBL" id="RSO53709.1"/>
    </source>
</evidence>
<accession>A0A3R9QEE3</accession>
<evidence type="ECO:0000313" key="2">
    <source>
        <dbReference type="Proteomes" id="UP000276905"/>
    </source>
</evidence>
<reference evidence="1 2" key="1">
    <citation type="submission" date="2018-10" db="EMBL/GenBank/DDBJ databases">
        <title>GWAS and RNA-Seq identify cryptic mechanisms of antimicrobial resistance in Acinetobacter baumannii.</title>
        <authorList>
            <person name="Sahl J.W."/>
        </authorList>
    </citation>
    <scope>NUCLEOTIDE SEQUENCE [LARGE SCALE GENOMIC DNA]</scope>
    <source>
        <strain evidence="1 2">TG41018</strain>
    </source>
</reference>
<dbReference type="AlphaFoldDB" id="A0A3R9QEE3"/>
<proteinExistence type="predicted"/>
<dbReference type="EMBL" id="RFES01000012">
    <property type="protein sequence ID" value="RSO53709.1"/>
    <property type="molecule type" value="Genomic_DNA"/>
</dbReference>